<keyword evidence="1" id="KW-0677">Repeat</keyword>
<comment type="caution">
    <text evidence="4">The sequence shown here is derived from an EMBL/GenBank/DDBJ whole genome shotgun (WGS) entry which is preliminary data.</text>
</comment>
<dbReference type="EMBL" id="JAQLWV010000047">
    <property type="protein sequence ID" value="MDB7935567.1"/>
    <property type="molecule type" value="Genomic_DNA"/>
</dbReference>
<keyword evidence="2" id="KW-0732">Signal</keyword>
<accession>A0AAW6CRE4</accession>
<dbReference type="RefSeq" id="WP_195384327.1">
    <property type="nucleotide sequence ID" value="NZ_BAABXT010000001.1"/>
</dbReference>
<evidence type="ECO:0000313" key="5">
    <source>
        <dbReference type="Proteomes" id="UP001211173"/>
    </source>
</evidence>
<dbReference type="PROSITE" id="PS51272">
    <property type="entry name" value="SLH"/>
    <property type="match status" value="2"/>
</dbReference>
<protein>
    <submittedName>
        <fullName evidence="4">S-layer homology domain-containing protein</fullName>
    </submittedName>
</protein>
<feature type="domain" description="SLH" evidence="3">
    <location>
        <begin position="92"/>
        <end position="155"/>
    </location>
</feature>
<evidence type="ECO:0000256" key="1">
    <source>
        <dbReference type="ARBA" id="ARBA00022737"/>
    </source>
</evidence>
<name>A0AAW6CRE4_FLAPL</name>
<proteinExistence type="predicted"/>
<gene>
    <name evidence="4" type="ORF">PNE06_20995</name>
</gene>
<dbReference type="InterPro" id="IPR001119">
    <property type="entry name" value="SLH_dom"/>
</dbReference>
<sequence length="977" mass="102649">MRNLKRTLSLVLASAMLVGMMVTGASAVSGDFNDSDEITNTEAVDVMTAIGVFEGTDKGDFNPTGILTREQAAKIVAVMLLGEEDANKLTTNSTTFKDVAADRWSAGYIGYCVQQGILAGTGNGNFDPEGKLTGLAFAKMLLVALGYDAKVAEYVGNDWAINVAADAVNAGIAPKGIVLADNMTREQAAQMAFQTLTADMVRYSNKGTTVIGSDGMQVIVGASAPEKVVNNQSDDYRVVTDDQDKVQQFCEKYFSDLTMDSKGNDDLGRPANVWKNDGDEVGTYAKSADDTTVVNPDDSATMRTVLTSSDYFNLKSSDIGSVDYYLNGDSANSTDALLAGDVVEIFRTNGKVTTVAVARYTLAKIDDVDTDVSSADAKNDVDAYVSLVDLGDASVGDGTYNNTDINGYAAGSYVEDTYLAIALNGDDEIVASYVAETVEGPVTAYKANKTVTVDGTKYTISGNKDANSVSSFDFDESNYVAYLTAEDYVMGIEGAEAVKLDDVYYVYGTYYTKAANGSSTFYAQVVDLNGAKSEIEIEATTYVNTFGKDAAADTFQKVDGLYTFTDKDAKDSSGKNANGDTVANGSTVTTVADPKANNDKLSAVKYDTAAAGDFYVNSGNSLNASVNSSSGSISLNGGSPAKAYITKDTKFILVDVDGTTADMSVETYTGSARIASGKDAFLIATKSGSSYEASVVIVADDNISNGVTNTDSVLYLTGASSTEVKDGYEATVYFMDGSSKTVTIDQAGAEGFYTYSIDKNGVYELDVIASGVTVSGSNYDDETGFIPDTTIDSIYNNELISFTGAGALSNKLNDIALSADLQVVDARTGSNRDNSAYTNKIDSLSKLQAAMKRGTVTATAYVDDGEVLLISVISMPDTRSSDKTVKSATATKVKGDNITDVKVEPSDIDNSGHTIKVTVTGTPAEGDQITVSAVANDDAASISAAVTLTYTSSSWGNGSITVTAEDTTTQVYTVSVK</sequence>
<dbReference type="Pfam" id="PF00395">
    <property type="entry name" value="SLH"/>
    <property type="match status" value="2"/>
</dbReference>
<dbReference type="Proteomes" id="UP001211173">
    <property type="component" value="Unassembled WGS sequence"/>
</dbReference>
<reference evidence="4" key="1">
    <citation type="submission" date="2023-01" db="EMBL/GenBank/DDBJ databases">
        <title>Human gut microbiome strain richness.</title>
        <authorList>
            <person name="Chen-Liaw A."/>
        </authorList>
    </citation>
    <scope>NUCLEOTIDE SEQUENCE</scope>
    <source>
        <strain evidence="4">1001287st1_F4_1001285I_161205</strain>
    </source>
</reference>
<evidence type="ECO:0000259" key="3">
    <source>
        <dbReference type="PROSITE" id="PS51272"/>
    </source>
</evidence>
<feature type="signal peptide" evidence="2">
    <location>
        <begin position="1"/>
        <end position="27"/>
    </location>
</feature>
<feature type="domain" description="SLH" evidence="3">
    <location>
        <begin position="27"/>
        <end position="90"/>
    </location>
</feature>
<dbReference type="AlphaFoldDB" id="A0AAW6CRE4"/>
<evidence type="ECO:0000313" key="4">
    <source>
        <dbReference type="EMBL" id="MDB7935567.1"/>
    </source>
</evidence>
<organism evidence="4 5">
    <name type="scientific">Flavonifractor plautii</name>
    <name type="common">Fusobacterium plautii</name>
    <dbReference type="NCBI Taxonomy" id="292800"/>
    <lineage>
        <taxon>Bacteria</taxon>
        <taxon>Bacillati</taxon>
        <taxon>Bacillota</taxon>
        <taxon>Clostridia</taxon>
        <taxon>Eubacteriales</taxon>
        <taxon>Oscillospiraceae</taxon>
        <taxon>Flavonifractor</taxon>
    </lineage>
</organism>
<evidence type="ECO:0000256" key="2">
    <source>
        <dbReference type="SAM" id="SignalP"/>
    </source>
</evidence>
<feature type="chain" id="PRO_5043756280" evidence="2">
    <location>
        <begin position="28"/>
        <end position="977"/>
    </location>
</feature>